<dbReference type="InterPro" id="IPR001841">
    <property type="entry name" value="Znf_RING"/>
</dbReference>
<evidence type="ECO:0000256" key="1">
    <source>
        <dbReference type="PROSITE-ProRule" id="PRU00175"/>
    </source>
</evidence>
<proteinExistence type="predicted"/>
<sequence>MLMTSSVYQIPTCAICLQDLTQTLSVTKCGHVFHHQCITQAVEKSSQCPLCRKTQLLENIIQIKYGIHASESLEAKELFGQMTDDEKKNVLVLQRKIYELTEEKQKLMTQIAGLSHQKNDFEKQNEAFKIQVKNQGEEMKKQRNVIAALENKIEVKSYVVDEGVKEKKALLMEKESLMHQLIEIKKLNLIHEQIEKCSNKANLAQVIKNSPDQTQEQIANSLYQYLRIQISQEDKQQQTIQKLKSELDQQNHRLEVMKYEVDDYKKRIEKLKRKARDQSSFETQSLKISHKPSGATGSAKQEDIPKLFLQNQIPLSQQHTNNSQSDDQRVITYNSKKRKLNLISNSDNQDSELFISSQDTLGNDSQKQIEIKISKPAENKEDSQKFLDSMYLENEEPNTKFKKPAPISNSLISGLKSFKDGFNVNKFKQQIIQQKQNDKALRQKDTVQLGMGGFFKK</sequence>
<dbReference type="InterPro" id="IPR047134">
    <property type="entry name" value="RNF4"/>
</dbReference>
<reference evidence="5 6" key="1">
    <citation type="submission" date="2014-06" db="EMBL/GenBank/DDBJ databases">
        <authorList>
            <person name="Swart Estienne"/>
        </authorList>
    </citation>
    <scope>NUCLEOTIDE SEQUENCE [LARGE SCALE GENOMIC DNA]</scope>
    <source>
        <strain evidence="5 6">130c</strain>
    </source>
</reference>
<evidence type="ECO:0000256" key="2">
    <source>
        <dbReference type="SAM" id="Coils"/>
    </source>
</evidence>
<dbReference type="InterPro" id="IPR013083">
    <property type="entry name" value="Znf_RING/FYVE/PHD"/>
</dbReference>
<keyword evidence="1" id="KW-0479">Metal-binding</keyword>
<dbReference type="SUPFAM" id="SSF57850">
    <property type="entry name" value="RING/U-box"/>
    <property type="match status" value="1"/>
</dbReference>
<dbReference type="OMA" id="FTHEENM"/>
<evidence type="ECO:0000313" key="6">
    <source>
        <dbReference type="Proteomes" id="UP000039865"/>
    </source>
</evidence>
<dbReference type="Pfam" id="PF13639">
    <property type="entry name" value="zf-RING_2"/>
    <property type="match status" value="1"/>
</dbReference>
<keyword evidence="1" id="KW-0862">Zinc</keyword>
<dbReference type="EMBL" id="CCKQ01001890">
    <property type="protein sequence ID" value="CDW72996.1"/>
    <property type="molecule type" value="Genomic_DNA"/>
</dbReference>
<dbReference type="AlphaFoldDB" id="A0A077ZWX0"/>
<dbReference type="PANTHER" id="PTHR23041">
    <property type="entry name" value="RING FINGER DOMAIN-CONTAINING"/>
    <property type="match status" value="1"/>
</dbReference>
<keyword evidence="6" id="KW-1185">Reference proteome</keyword>
<dbReference type="CDD" id="cd16448">
    <property type="entry name" value="RING-H2"/>
    <property type="match status" value="1"/>
</dbReference>
<feature type="region of interest" description="Disordered" evidence="3">
    <location>
        <begin position="272"/>
        <end position="300"/>
    </location>
</feature>
<gene>
    <name evidence="5" type="primary">Contig5706.g258</name>
    <name evidence="5" type="ORF">STYLEM_1964</name>
</gene>
<keyword evidence="2" id="KW-0175">Coiled coil</keyword>
<keyword evidence="1" id="KW-0863">Zinc-finger</keyword>
<dbReference type="Proteomes" id="UP000039865">
    <property type="component" value="Unassembled WGS sequence"/>
</dbReference>
<dbReference type="SMART" id="SM00184">
    <property type="entry name" value="RING"/>
    <property type="match status" value="1"/>
</dbReference>
<dbReference type="PANTHER" id="PTHR23041:SF78">
    <property type="entry name" value="E3 UBIQUITIN-PROTEIN LIGASE RNF4"/>
    <property type="match status" value="1"/>
</dbReference>
<evidence type="ECO:0000259" key="4">
    <source>
        <dbReference type="PROSITE" id="PS50089"/>
    </source>
</evidence>
<accession>A0A077ZWX0</accession>
<dbReference type="InParanoid" id="A0A077ZWX0"/>
<feature type="domain" description="RING-type" evidence="4">
    <location>
        <begin position="13"/>
        <end position="52"/>
    </location>
</feature>
<protein>
    <recommendedName>
        <fullName evidence="4">RING-type domain-containing protein</fullName>
    </recommendedName>
</protein>
<dbReference type="Gene3D" id="3.30.40.10">
    <property type="entry name" value="Zinc/RING finger domain, C3HC4 (zinc finger)"/>
    <property type="match status" value="1"/>
</dbReference>
<evidence type="ECO:0000313" key="5">
    <source>
        <dbReference type="EMBL" id="CDW72996.1"/>
    </source>
</evidence>
<evidence type="ECO:0000256" key="3">
    <source>
        <dbReference type="SAM" id="MobiDB-lite"/>
    </source>
</evidence>
<dbReference type="PROSITE" id="PS50089">
    <property type="entry name" value="ZF_RING_2"/>
    <property type="match status" value="1"/>
</dbReference>
<organism evidence="5 6">
    <name type="scientific">Stylonychia lemnae</name>
    <name type="common">Ciliate</name>
    <dbReference type="NCBI Taxonomy" id="5949"/>
    <lineage>
        <taxon>Eukaryota</taxon>
        <taxon>Sar</taxon>
        <taxon>Alveolata</taxon>
        <taxon>Ciliophora</taxon>
        <taxon>Intramacronucleata</taxon>
        <taxon>Spirotrichea</taxon>
        <taxon>Stichotrichia</taxon>
        <taxon>Sporadotrichida</taxon>
        <taxon>Oxytrichidae</taxon>
        <taxon>Stylonychinae</taxon>
        <taxon>Stylonychia</taxon>
    </lineage>
</organism>
<dbReference type="GO" id="GO:0008270">
    <property type="term" value="F:zinc ion binding"/>
    <property type="evidence" value="ECO:0007669"/>
    <property type="project" value="UniProtKB-KW"/>
</dbReference>
<feature type="coiled-coil region" evidence="2">
    <location>
        <begin position="104"/>
        <end position="152"/>
    </location>
</feature>
<feature type="compositionally biased region" description="Polar residues" evidence="3">
    <location>
        <begin position="278"/>
        <end position="287"/>
    </location>
</feature>
<dbReference type="OrthoDB" id="435502at2759"/>
<name>A0A077ZWX0_STYLE</name>